<organism evidence="2 3">
    <name type="scientific">Mycobacterium phage Phabba</name>
    <dbReference type="NCBI Taxonomy" id="2027899"/>
    <lineage>
        <taxon>Viruses</taxon>
        <taxon>Duplodnaviria</taxon>
        <taxon>Heunggongvirae</taxon>
        <taxon>Uroviricota</taxon>
        <taxon>Caudoviricetes</taxon>
        <taxon>Ceeclamvirinae</taxon>
        <taxon>Myrnavirus</taxon>
        <taxon>Myrnavirus phabba</taxon>
        <taxon>Myranavirus phabba</taxon>
    </lineage>
</organism>
<gene>
    <name evidence="2" type="ORF">SEA_PHABBA_202</name>
</gene>
<reference evidence="3" key="1">
    <citation type="submission" date="2017-08" db="EMBL/GenBank/DDBJ databases">
        <authorList>
            <person name="de Groot N.N."/>
        </authorList>
    </citation>
    <scope>NUCLEOTIDE SEQUENCE [LARGE SCALE GENOMIC DNA]</scope>
</reference>
<accession>A0A249XSN4</accession>
<dbReference type="Proteomes" id="UP000226037">
    <property type="component" value="Segment"/>
</dbReference>
<evidence type="ECO:0008006" key="4">
    <source>
        <dbReference type="Google" id="ProtNLM"/>
    </source>
</evidence>
<sequence>MAKTGLKAINDAIAESAKGGGGFSGRLGYFNLKADESIALRFLTDVDDILTVDFYEFIQDNKGKPQNFVVRPDLLDDPNAEDYVLTYGGQQKDYGSSDLTEPTPKTRTVALAVVQKEVVSEGANGRKVVSYEDEWVDIETKNGTFEGRQFIIVKQAYKNFWSPLVSHYDENGTLCDRVFKIKRNGKGTDTNYSFMEKAVDSDWNHDGSSYKELQRLYGYGTNVNIDGEELTQDSPDRFAYCPQTLTEWAEYMASEDRVKFFLGDASEREEKEQARSASTDDAPAKTGSLQADDDEAQAAPAPKSGGNGGGSLQERLAKHR</sequence>
<evidence type="ECO:0000256" key="1">
    <source>
        <dbReference type="SAM" id="MobiDB-lite"/>
    </source>
</evidence>
<protein>
    <recommendedName>
        <fullName evidence="4">SsDNA binding protein</fullName>
    </recommendedName>
</protein>
<evidence type="ECO:0000313" key="2">
    <source>
        <dbReference type="EMBL" id="ASZ74741.1"/>
    </source>
</evidence>
<feature type="region of interest" description="Disordered" evidence="1">
    <location>
        <begin position="266"/>
        <end position="320"/>
    </location>
</feature>
<proteinExistence type="predicted"/>
<evidence type="ECO:0000313" key="3">
    <source>
        <dbReference type="Proteomes" id="UP000226037"/>
    </source>
</evidence>
<name>A0A249XSN4_9CAUD</name>
<keyword evidence="3" id="KW-1185">Reference proteome</keyword>
<dbReference type="EMBL" id="MF668280">
    <property type="protein sequence ID" value="ASZ74741.1"/>
    <property type="molecule type" value="Genomic_DNA"/>
</dbReference>